<accession>A0ACB8X7J1</accession>
<sequence length="232" mass="26294">MEGANEVGEVKVSRLQMEGETEDRAPPEHKKAVEELPTNVSLIYLTDTAKGALKMPGRLVIEEMKKKKPNTTLVSQMMDQTFPLCRRQIVTQEPVVQSMVERWPGLFTDRQTKSDTVQATEKFLADTAPYGKVKCVRSERHRVYVQRLPDPVKEEWHQARDISPIFTSSKRAMCGVPHTFKEAMESANSKHSPDVTALRSVVLKGLPIVLGDDSSEVYKTCFVSNIERRKKH</sequence>
<evidence type="ECO:0000313" key="1">
    <source>
        <dbReference type="EMBL" id="KAI3376009.1"/>
    </source>
</evidence>
<dbReference type="Proteomes" id="UP000831701">
    <property type="component" value="Chromosome 2"/>
</dbReference>
<evidence type="ECO:0000313" key="2">
    <source>
        <dbReference type="Proteomes" id="UP000831701"/>
    </source>
</evidence>
<name>A0ACB8X7J1_9TELE</name>
<dbReference type="EMBL" id="CM041532">
    <property type="protein sequence ID" value="KAI3376009.1"/>
    <property type="molecule type" value="Genomic_DNA"/>
</dbReference>
<comment type="caution">
    <text evidence="1">The sequence shown here is derived from an EMBL/GenBank/DDBJ whole genome shotgun (WGS) entry which is preliminary data.</text>
</comment>
<keyword evidence="2" id="KW-1185">Reference proteome</keyword>
<gene>
    <name evidence="1" type="ORF">L3Q82_016541</name>
</gene>
<protein>
    <submittedName>
        <fullName evidence="1">Uncharacterized protein</fullName>
    </submittedName>
</protein>
<reference evidence="1" key="1">
    <citation type="submission" date="2022-04" db="EMBL/GenBank/DDBJ databases">
        <title>Jade perch genome.</title>
        <authorList>
            <person name="Chao B."/>
        </authorList>
    </citation>
    <scope>NUCLEOTIDE SEQUENCE</scope>
    <source>
        <strain evidence="1">CB-2022</strain>
    </source>
</reference>
<proteinExistence type="predicted"/>
<organism evidence="1 2">
    <name type="scientific">Scortum barcoo</name>
    <name type="common">barcoo grunter</name>
    <dbReference type="NCBI Taxonomy" id="214431"/>
    <lineage>
        <taxon>Eukaryota</taxon>
        <taxon>Metazoa</taxon>
        <taxon>Chordata</taxon>
        <taxon>Craniata</taxon>
        <taxon>Vertebrata</taxon>
        <taxon>Euteleostomi</taxon>
        <taxon>Actinopterygii</taxon>
        <taxon>Neopterygii</taxon>
        <taxon>Teleostei</taxon>
        <taxon>Neoteleostei</taxon>
        <taxon>Acanthomorphata</taxon>
        <taxon>Eupercaria</taxon>
        <taxon>Centrarchiformes</taxon>
        <taxon>Terapontoidei</taxon>
        <taxon>Terapontidae</taxon>
        <taxon>Scortum</taxon>
    </lineage>
</organism>